<dbReference type="HOGENOM" id="CLU_028840_1_3_1"/>
<dbReference type="EMBL" id="GL379834">
    <property type="protein sequence ID" value="EGT51606.1"/>
    <property type="molecule type" value="Genomic_DNA"/>
</dbReference>
<dbReference type="InterPro" id="IPR053222">
    <property type="entry name" value="Zygotic_Embryogenesis-Asso"/>
</dbReference>
<dbReference type="eggNOG" id="ENOG502TKA0">
    <property type="taxonomic scope" value="Eukaryota"/>
</dbReference>
<dbReference type="OrthoDB" id="5876939at2759"/>
<accession>G0N3G6</accession>
<proteinExistence type="predicted"/>
<dbReference type="InterPro" id="IPR001810">
    <property type="entry name" value="F-box_dom"/>
</dbReference>
<dbReference type="PANTHER" id="PTHR22899:SF0">
    <property type="entry name" value="F-BOX ASSOCIATED DOMAIN-CONTAINING PROTEIN-RELATED"/>
    <property type="match status" value="1"/>
</dbReference>
<organism evidence="3">
    <name type="scientific">Caenorhabditis brenneri</name>
    <name type="common">Nematode worm</name>
    <dbReference type="NCBI Taxonomy" id="135651"/>
    <lineage>
        <taxon>Eukaryota</taxon>
        <taxon>Metazoa</taxon>
        <taxon>Ecdysozoa</taxon>
        <taxon>Nematoda</taxon>
        <taxon>Chromadorea</taxon>
        <taxon>Rhabditida</taxon>
        <taxon>Rhabditina</taxon>
        <taxon>Rhabditomorpha</taxon>
        <taxon>Rhabditoidea</taxon>
        <taxon>Rhabditidae</taxon>
        <taxon>Peloderinae</taxon>
        <taxon>Caenorhabditis</taxon>
    </lineage>
</organism>
<dbReference type="PANTHER" id="PTHR22899">
    <property type="entry name" value="CYCLIN-RELATED F-BOX FAMILY"/>
    <property type="match status" value="1"/>
</dbReference>
<dbReference type="Pfam" id="PF00646">
    <property type="entry name" value="F-box"/>
    <property type="match status" value="1"/>
</dbReference>
<dbReference type="Pfam" id="PF07735">
    <property type="entry name" value="FBA_2"/>
    <property type="match status" value="1"/>
</dbReference>
<protein>
    <recommendedName>
        <fullName evidence="1">F-box domain-containing protein</fullName>
    </recommendedName>
</protein>
<dbReference type="Proteomes" id="UP000008068">
    <property type="component" value="Unassembled WGS sequence"/>
</dbReference>
<name>G0N3G6_CAEBE</name>
<dbReference type="FunCoup" id="G0N3G6">
    <property type="interactions" value="2962"/>
</dbReference>
<dbReference type="STRING" id="135651.G0N3G6"/>
<evidence type="ECO:0000259" key="1">
    <source>
        <dbReference type="PROSITE" id="PS50181"/>
    </source>
</evidence>
<keyword evidence="3" id="KW-1185">Reference proteome</keyword>
<evidence type="ECO:0000313" key="2">
    <source>
        <dbReference type="EMBL" id="EGT51606.1"/>
    </source>
</evidence>
<feature type="domain" description="F-box" evidence="1">
    <location>
        <begin position="4"/>
        <end position="53"/>
    </location>
</feature>
<sequence>MTPSFPLLQLPSRAIKNALKHFDVPELIIFSTLSNRAKNLVKSDKRDAPIIEVFFYIGCINIPLSTPTTIMFGESRQRECDIESLTPCPVRVIDERTLNETSFTVPGFHRVRDWLVHFMNIFNVPMIDIIFLSRDAWKYSLESVRNVVKGFTIGHVAAFENACEVIKHFPIMNSLHVDKADSDPELQGADLNFIKKLFIGNIPSLCVSRVIPIDLNTLLMMNSPDITVYRTTITEKELNTFLKLWLKGASSNLQSLHIDFVEHRCRDISLDLSVIMKGIEIKKSNDEKTDVPKYDIWKSDGTLADVTVLNYDFYFNVRH</sequence>
<dbReference type="AlphaFoldDB" id="G0N3G6"/>
<dbReference type="InterPro" id="IPR012885">
    <property type="entry name" value="F-box_Sdz-33"/>
</dbReference>
<dbReference type="InParanoid" id="G0N3G6"/>
<gene>
    <name evidence="2" type="ORF">CAEBREN_30829</name>
</gene>
<reference evidence="3" key="1">
    <citation type="submission" date="2011-07" db="EMBL/GenBank/DDBJ databases">
        <authorList>
            <consortium name="Caenorhabditis brenneri Sequencing and Analysis Consortium"/>
            <person name="Wilson R.K."/>
        </authorList>
    </citation>
    <scope>NUCLEOTIDE SEQUENCE [LARGE SCALE GENOMIC DNA]</scope>
    <source>
        <strain evidence="3">PB2801</strain>
    </source>
</reference>
<evidence type="ECO:0000313" key="3">
    <source>
        <dbReference type="Proteomes" id="UP000008068"/>
    </source>
</evidence>
<dbReference type="PROSITE" id="PS50181">
    <property type="entry name" value="FBOX"/>
    <property type="match status" value="1"/>
</dbReference>